<organism evidence="1 2">
    <name type="scientific">Candidatus Electrothrix aarhusensis</name>
    <dbReference type="NCBI Taxonomy" id="1859131"/>
    <lineage>
        <taxon>Bacteria</taxon>
        <taxon>Pseudomonadati</taxon>
        <taxon>Thermodesulfobacteriota</taxon>
        <taxon>Desulfobulbia</taxon>
        <taxon>Desulfobulbales</taxon>
        <taxon>Desulfobulbaceae</taxon>
        <taxon>Candidatus Electrothrix</taxon>
    </lineage>
</organism>
<name>A0A3S3RTN4_9BACT</name>
<accession>A0A3S3RTN4</accession>
<dbReference type="AlphaFoldDB" id="A0A3S3RTN4"/>
<keyword evidence="2" id="KW-1185">Reference proteome</keyword>
<dbReference type="Proteomes" id="UP000287853">
    <property type="component" value="Unassembled WGS sequence"/>
</dbReference>
<dbReference type="EMBL" id="MTKO01000028">
    <property type="protein sequence ID" value="RWX47732.1"/>
    <property type="molecule type" value="Genomic_DNA"/>
</dbReference>
<comment type="caution">
    <text evidence="1">The sequence shown here is derived from an EMBL/GenBank/DDBJ whole genome shotgun (WGS) entry which is preliminary data.</text>
</comment>
<proteinExistence type="predicted"/>
<gene>
    <name evidence="1" type="ORF">H206_06969</name>
</gene>
<evidence type="ECO:0000313" key="1">
    <source>
        <dbReference type="EMBL" id="RWX47732.1"/>
    </source>
</evidence>
<evidence type="ECO:0000313" key="2">
    <source>
        <dbReference type="Proteomes" id="UP000287853"/>
    </source>
</evidence>
<reference evidence="1 2" key="1">
    <citation type="submission" date="2017-01" db="EMBL/GenBank/DDBJ databases">
        <title>The cable genome- insights into the physiology and evolution of filamentous bacteria capable of sulfide oxidation via long distance electron transfer.</title>
        <authorList>
            <person name="Schreiber L."/>
            <person name="Bjerg J.T."/>
            <person name="Boggild A."/>
            <person name="Van De Vossenberg J."/>
            <person name="Meysman F."/>
            <person name="Nielsen L.P."/>
            <person name="Schramm A."/>
            <person name="Kjeldsen K.U."/>
        </authorList>
    </citation>
    <scope>NUCLEOTIDE SEQUENCE [LARGE SCALE GENOMIC DNA]</scope>
    <source>
        <strain evidence="1">MCF</strain>
    </source>
</reference>
<protein>
    <submittedName>
        <fullName evidence="1">Uncharacterized protein</fullName>
    </submittedName>
</protein>
<sequence>MSVLNVGKKSTDFLSLNAFAYLVCHTLRGALQ</sequence>